<dbReference type="SMART" id="SM00487">
    <property type="entry name" value="DEXDc"/>
    <property type="match status" value="1"/>
</dbReference>
<feature type="domain" description="Helicase ATP-binding" evidence="14">
    <location>
        <begin position="651"/>
        <end position="812"/>
    </location>
</feature>
<evidence type="ECO:0000313" key="17">
    <source>
        <dbReference type="Proteomes" id="UP000649604"/>
    </source>
</evidence>
<keyword evidence="6" id="KW-0347">Helicase</keyword>
<feature type="domain" description="Helicase C-terminal" evidence="15">
    <location>
        <begin position="821"/>
        <end position="987"/>
    </location>
</feature>
<dbReference type="InterPro" id="IPR011545">
    <property type="entry name" value="DEAD/DEAH_box_helicase_dom"/>
</dbReference>
<dbReference type="Gene3D" id="3.30.2060.10">
    <property type="entry name" value="Penicillin-binding protein 1b domain"/>
    <property type="match status" value="1"/>
</dbReference>
<dbReference type="NCBIfam" id="TIGR00580">
    <property type="entry name" value="mfd"/>
    <property type="match status" value="1"/>
</dbReference>
<dbReference type="SUPFAM" id="SSF143517">
    <property type="entry name" value="TRCF domain-like"/>
    <property type="match status" value="1"/>
</dbReference>
<dbReference type="FunFam" id="3.40.50.300:FF:000546">
    <property type="entry name" value="Transcription-repair-coupling factor"/>
    <property type="match status" value="1"/>
</dbReference>
<dbReference type="InterPro" id="IPR001650">
    <property type="entry name" value="Helicase_C-like"/>
</dbReference>
<comment type="similarity">
    <text evidence="11 13">In the C-terminal section; belongs to the helicase family. RecG subfamily.</text>
</comment>
<accession>A0A9D5Q591</accession>
<evidence type="ECO:0000256" key="4">
    <source>
        <dbReference type="ARBA" id="ARBA00022763"/>
    </source>
</evidence>
<keyword evidence="5 13" id="KW-0378">Hydrolase</keyword>
<dbReference type="GO" id="GO:0003678">
    <property type="term" value="F:DNA helicase activity"/>
    <property type="evidence" value="ECO:0007669"/>
    <property type="project" value="TreeGrafter"/>
</dbReference>
<sequence>MNNFSAAIDHLQRGTKQLILEGLWGSSKAYCVALLEQALPRPCLILTPSQKRAEECYEDLLFFQRIGEFPYPPEQIHLYSQWDIAPYEQALPHREIVSERLTVLDKLLNNERLVIVAPVEAVLHRTLPHQTLHEFTLYIGVGEELDRDQLVTTLIDTGYKHTQLVENRGEFSVRGGIVDIFPPFGEYPLRIELFGDEVESLRAFDPATQRSVEHLELVNILPGREMILSDSTCLAAKERIEQRVAEIGTSYNALNALMKRIDEKIFFPGVDWYAPYFHGALDSLFEYLPQDALIFLDEPAEIAESRQKFHAAIQKRFRGTEVHNLLFPPPESLYLTPETLESRLNAHQQIHLQMLGVRSAAPQHEIPTRSLEWAYTIVPNEKGVEDQDQHIASTTKRLQEWVEDGYHVVLTAYTAGQAKRLWEILHDHRVPARVAEIESSAASPSASSSFQRPEFLREDPEVTIVVGTLNCGFVFVSQTLIFLNEDEFLGKKTVRRRHVRRKKPQPSLSLGELEINDYVVHIDHGIGIYLGLKKITVQGIAMECLHLEYSGGDKLYVPIDRLDLVQKYKGADQRRPKIDKLGGTNWARVKERVKASVEKMARELLETYAARQALPGVQFSIDEHLYREFEASFEFEETPDQAQAIEDVARDMASPKPMDRLICGDVGYGKTEVAMRAAFRTVLSGKQVAILVPTTLLAQQHYQTFERRFAPYPVHIGLLSRFKTRKEQQEVVKGVKEGTIDIVIGTHRLLQKDVAFKDLGLVIIDEEQRFGVSHKEKIRQYRKLVDVLALTATPIPRTLHMSLMGVRDLSIIETPPEGRLAVRTYVSTFDDEVISEAISTELDRGGQVFFVHNKINTIEGLALRVRQLLPHAKIAVAHGQMKEHQLEAIMLRFINREIDVLISTTIVESGLDIPSVNTIIINRAHEFGLSQLYQLRGRIGRARERAYAYLLVSPEQLLTSDAKKRLRVIQELSELGSGFKLASHDLEIRGAGDLLGAEQTGHISALGFDLYCHIIEQTVKEIKGQPLEEEFYPQIDMQVSAHFPSDYIPDMHQRLEMYKRLMSSTDFAQILDVEEEIRDRYGSLPLETQNLVSLAELTLIANDLRVQQIQASDGVVSLVFDEHSSVTDQQLKRAAKSSDSMIRHPSARRLVVETKRLRDTKKIACIKNILQTMR</sequence>
<dbReference type="GO" id="GO:0005737">
    <property type="term" value="C:cytoplasm"/>
    <property type="evidence" value="ECO:0007669"/>
    <property type="project" value="UniProtKB-SubCell"/>
</dbReference>
<dbReference type="EC" id="3.6.4.-" evidence="13"/>
<comment type="caution">
    <text evidence="16">The sequence shown here is derived from an EMBL/GenBank/DDBJ whole genome shotgun (WGS) entry which is preliminary data.</text>
</comment>
<evidence type="ECO:0000256" key="5">
    <source>
        <dbReference type="ARBA" id="ARBA00022801"/>
    </source>
</evidence>
<dbReference type="Gene3D" id="2.40.10.170">
    <property type="match status" value="1"/>
</dbReference>
<comment type="function">
    <text evidence="13">Couples transcription and DNA repair by recognizing RNA polymerase (RNAP) stalled at DNA lesions. Mediates ATP-dependent release of RNAP and its truncated transcript from the DNA, and recruitment of nucleotide excision repair machinery to the damaged site.</text>
</comment>
<evidence type="ECO:0000256" key="2">
    <source>
        <dbReference type="ARBA" id="ARBA00022490"/>
    </source>
</evidence>
<dbReference type="SMART" id="SM00490">
    <property type="entry name" value="HELICc"/>
    <property type="match status" value="1"/>
</dbReference>
<dbReference type="CDD" id="cd17991">
    <property type="entry name" value="DEXHc_TRCF"/>
    <property type="match status" value="1"/>
</dbReference>
<dbReference type="SMART" id="SM00982">
    <property type="entry name" value="TRCF"/>
    <property type="match status" value="1"/>
</dbReference>
<keyword evidence="8 13" id="KW-0238">DNA-binding</keyword>
<dbReference type="InterPro" id="IPR037235">
    <property type="entry name" value="TRCF-like_C_D7"/>
</dbReference>
<evidence type="ECO:0000259" key="15">
    <source>
        <dbReference type="PROSITE" id="PS51194"/>
    </source>
</evidence>
<evidence type="ECO:0000313" key="16">
    <source>
        <dbReference type="EMBL" id="MBD3324012.1"/>
    </source>
</evidence>
<dbReference type="Proteomes" id="UP000649604">
    <property type="component" value="Unassembled WGS sequence"/>
</dbReference>
<keyword evidence="7 13" id="KW-0067">ATP-binding</keyword>
<comment type="similarity">
    <text evidence="10 13">In the N-terminal section; belongs to the UvrB family.</text>
</comment>
<evidence type="ECO:0000256" key="10">
    <source>
        <dbReference type="ARBA" id="ARBA00061104"/>
    </source>
</evidence>
<name>A0A9D5Q591_9BACT</name>
<keyword evidence="9 13" id="KW-0234">DNA repair</keyword>
<evidence type="ECO:0000256" key="12">
    <source>
        <dbReference type="ARBA" id="ARBA00070128"/>
    </source>
</evidence>
<evidence type="ECO:0000256" key="3">
    <source>
        <dbReference type="ARBA" id="ARBA00022741"/>
    </source>
</evidence>
<dbReference type="SUPFAM" id="SSF52540">
    <property type="entry name" value="P-loop containing nucleoside triphosphate hydrolases"/>
    <property type="match status" value="4"/>
</dbReference>
<evidence type="ECO:0000256" key="1">
    <source>
        <dbReference type="ARBA" id="ARBA00004496"/>
    </source>
</evidence>
<dbReference type="Pfam" id="PF00271">
    <property type="entry name" value="Helicase_C"/>
    <property type="match status" value="1"/>
</dbReference>
<dbReference type="Pfam" id="PF00270">
    <property type="entry name" value="DEAD"/>
    <property type="match status" value="1"/>
</dbReference>
<reference evidence="16" key="1">
    <citation type="submission" date="2019-11" db="EMBL/GenBank/DDBJ databases">
        <title>Microbial mats filling the niche in hypersaline microbial mats.</title>
        <authorList>
            <person name="Wong H.L."/>
            <person name="Macleod F.I."/>
            <person name="White R.A. III"/>
            <person name="Burns B.P."/>
        </authorList>
    </citation>
    <scope>NUCLEOTIDE SEQUENCE</scope>
    <source>
        <strain evidence="16">Rbin_158</strain>
    </source>
</reference>
<dbReference type="GO" id="GO:0005524">
    <property type="term" value="F:ATP binding"/>
    <property type="evidence" value="ECO:0007669"/>
    <property type="project" value="UniProtKB-UniRule"/>
</dbReference>
<dbReference type="GO" id="GO:0006355">
    <property type="term" value="P:regulation of DNA-templated transcription"/>
    <property type="evidence" value="ECO:0007669"/>
    <property type="project" value="UniProtKB-UniRule"/>
</dbReference>
<evidence type="ECO:0000256" key="13">
    <source>
        <dbReference type="HAMAP-Rule" id="MF_00969"/>
    </source>
</evidence>
<dbReference type="Gene3D" id="3.40.50.11180">
    <property type="match status" value="1"/>
</dbReference>
<evidence type="ECO:0000256" key="6">
    <source>
        <dbReference type="ARBA" id="ARBA00022806"/>
    </source>
</evidence>
<dbReference type="EMBL" id="WJJP01000173">
    <property type="protein sequence ID" value="MBD3324012.1"/>
    <property type="molecule type" value="Genomic_DNA"/>
</dbReference>
<dbReference type="PANTHER" id="PTHR47964">
    <property type="entry name" value="ATP-DEPENDENT DNA HELICASE HOMOLOG RECG, CHLOROPLASTIC"/>
    <property type="match status" value="1"/>
</dbReference>
<dbReference type="AlphaFoldDB" id="A0A9D5Q591"/>
<dbReference type="PROSITE" id="PS51194">
    <property type="entry name" value="HELICASE_CTER"/>
    <property type="match status" value="1"/>
</dbReference>
<evidence type="ECO:0000259" key="14">
    <source>
        <dbReference type="PROSITE" id="PS51192"/>
    </source>
</evidence>
<keyword evidence="2 13" id="KW-0963">Cytoplasm</keyword>
<dbReference type="InterPro" id="IPR036101">
    <property type="entry name" value="CarD-like/TRCF_RID_sf"/>
</dbReference>
<dbReference type="SUPFAM" id="SSF141259">
    <property type="entry name" value="CarD-like"/>
    <property type="match status" value="1"/>
</dbReference>
<protein>
    <recommendedName>
        <fullName evidence="12 13">Transcription-repair-coupling factor</fullName>
        <shortName evidence="13">TRCF</shortName>
        <ecNumber evidence="13">3.6.4.-</ecNumber>
    </recommendedName>
</protein>
<evidence type="ECO:0000256" key="11">
    <source>
        <dbReference type="ARBA" id="ARBA00061399"/>
    </source>
</evidence>
<dbReference type="InterPro" id="IPR041471">
    <property type="entry name" value="UvrB_inter"/>
</dbReference>
<dbReference type="InterPro" id="IPR005118">
    <property type="entry name" value="TRCF_C"/>
</dbReference>
<evidence type="ECO:0000256" key="7">
    <source>
        <dbReference type="ARBA" id="ARBA00022840"/>
    </source>
</evidence>
<dbReference type="Gene3D" id="3.90.1150.50">
    <property type="entry name" value="Transcription-repair-coupling factor, D7 domain"/>
    <property type="match status" value="1"/>
</dbReference>
<dbReference type="GO" id="GO:0016787">
    <property type="term" value="F:hydrolase activity"/>
    <property type="evidence" value="ECO:0007669"/>
    <property type="project" value="UniProtKB-KW"/>
</dbReference>
<keyword evidence="4 13" id="KW-0227">DNA damage</keyword>
<dbReference type="InterPro" id="IPR047112">
    <property type="entry name" value="RecG/Mfd"/>
</dbReference>
<comment type="subcellular location">
    <subcellularLocation>
        <location evidence="1 13">Cytoplasm</location>
    </subcellularLocation>
</comment>
<dbReference type="Pfam" id="PF03461">
    <property type="entry name" value="TRCF"/>
    <property type="match status" value="1"/>
</dbReference>
<dbReference type="PANTHER" id="PTHR47964:SF1">
    <property type="entry name" value="ATP-DEPENDENT DNA HELICASE HOMOLOG RECG, CHLOROPLASTIC"/>
    <property type="match status" value="1"/>
</dbReference>
<evidence type="ECO:0000256" key="8">
    <source>
        <dbReference type="ARBA" id="ARBA00023125"/>
    </source>
</evidence>
<dbReference type="Pfam" id="PF02559">
    <property type="entry name" value="CarD_TRCF_RID"/>
    <property type="match status" value="1"/>
</dbReference>
<dbReference type="Pfam" id="PF17757">
    <property type="entry name" value="UvrB_inter"/>
    <property type="match status" value="1"/>
</dbReference>
<dbReference type="InterPro" id="IPR027417">
    <property type="entry name" value="P-loop_NTPase"/>
</dbReference>
<gene>
    <name evidence="13 16" type="primary">mfd</name>
    <name evidence="16" type="ORF">GF339_05470</name>
</gene>
<dbReference type="HAMAP" id="MF_00969">
    <property type="entry name" value="TRCF"/>
    <property type="match status" value="1"/>
</dbReference>
<keyword evidence="3 13" id="KW-0547">Nucleotide-binding</keyword>
<dbReference type="PROSITE" id="PS51192">
    <property type="entry name" value="HELICASE_ATP_BIND_1"/>
    <property type="match status" value="1"/>
</dbReference>
<dbReference type="GO" id="GO:0000716">
    <property type="term" value="P:transcription-coupled nucleotide-excision repair, DNA damage recognition"/>
    <property type="evidence" value="ECO:0007669"/>
    <property type="project" value="UniProtKB-UniRule"/>
</dbReference>
<dbReference type="InterPro" id="IPR003711">
    <property type="entry name" value="CarD-like/TRCF_RID"/>
</dbReference>
<dbReference type="Gene3D" id="3.40.50.300">
    <property type="entry name" value="P-loop containing nucleotide triphosphate hydrolases"/>
    <property type="match status" value="2"/>
</dbReference>
<proteinExistence type="inferred from homology"/>
<evidence type="ECO:0000256" key="9">
    <source>
        <dbReference type="ARBA" id="ARBA00023204"/>
    </source>
</evidence>
<organism evidence="16 17">
    <name type="scientific">candidate division KSB3 bacterium</name>
    <dbReference type="NCBI Taxonomy" id="2044937"/>
    <lineage>
        <taxon>Bacteria</taxon>
        <taxon>candidate division KSB3</taxon>
    </lineage>
</organism>
<dbReference type="InterPro" id="IPR004576">
    <property type="entry name" value="Mfd"/>
</dbReference>
<dbReference type="InterPro" id="IPR014001">
    <property type="entry name" value="Helicase_ATP-bd"/>
</dbReference>
<dbReference type="GO" id="GO:0003684">
    <property type="term" value="F:damaged DNA binding"/>
    <property type="evidence" value="ECO:0007669"/>
    <property type="project" value="InterPro"/>
</dbReference>
<dbReference type="SMART" id="SM01058">
    <property type="entry name" value="CarD_TRCF"/>
    <property type="match status" value="1"/>
</dbReference>